<feature type="non-terminal residue" evidence="1">
    <location>
        <position position="1"/>
    </location>
</feature>
<dbReference type="AlphaFoldDB" id="A0A0H5R880"/>
<accession>A0A0H5R880</accession>
<protein>
    <submittedName>
        <fullName evidence="1">Uncharacterized protein</fullName>
    </submittedName>
</protein>
<name>A0A0H5R880_9EUKA</name>
<organism evidence="1">
    <name type="scientific">Spongospora subterranea</name>
    <dbReference type="NCBI Taxonomy" id="70186"/>
    <lineage>
        <taxon>Eukaryota</taxon>
        <taxon>Sar</taxon>
        <taxon>Rhizaria</taxon>
        <taxon>Endomyxa</taxon>
        <taxon>Phytomyxea</taxon>
        <taxon>Plasmodiophorida</taxon>
        <taxon>Plasmodiophoridae</taxon>
        <taxon>Spongospora</taxon>
    </lineage>
</organism>
<dbReference type="EMBL" id="HACM01009896">
    <property type="protein sequence ID" value="CRZ10338.1"/>
    <property type="molecule type" value="Transcribed_RNA"/>
</dbReference>
<reference evidence="1" key="1">
    <citation type="submission" date="2015-04" db="EMBL/GenBank/DDBJ databases">
        <title>The genome sequence of the plant pathogenic Rhizarian Plasmodiophora brassicae reveals insights in its biotrophic life cycle and the origin of chitin synthesis.</title>
        <authorList>
            <person name="Schwelm A."/>
            <person name="Fogelqvist J."/>
            <person name="Knaust A."/>
            <person name="Julke S."/>
            <person name="Lilja T."/>
            <person name="Dhandapani V."/>
            <person name="Bonilla-Rosso G."/>
            <person name="Karlsson M."/>
            <person name="Shevchenko A."/>
            <person name="Choi S.R."/>
            <person name="Kim H.G."/>
            <person name="Park J.Y."/>
            <person name="Lim Y.P."/>
            <person name="Ludwig-Muller J."/>
            <person name="Dixelius C."/>
        </authorList>
    </citation>
    <scope>NUCLEOTIDE SEQUENCE</scope>
    <source>
        <tissue evidence="1">Potato root galls</tissue>
    </source>
</reference>
<evidence type="ECO:0000313" key="1">
    <source>
        <dbReference type="EMBL" id="CRZ10338.1"/>
    </source>
</evidence>
<sequence length="401" mass="44523">FIRFPVVPSDLSSMTGTNLSPSASSVVVIASNDRAASSSLVVHNHRHQFRDMYKANAEYAEASISRPIGLKVEWPHHDADRACRALLQPFHEWVKGDYAAAWKNPPRIAEESTLLGARFLAHCGVALPTLNDLILQCHRIFSVEMLRSFKIQMQSMKISPNTMKGAFRSLITLIAWYNEYLAPGSGPNGSIPIVINSMIERWIKDLTLTCNKMTKVRQSSEQLNVHGLQTTVTPQQVQAVLDEALAEAAPLLSILKAGDFPKPKQMLFLNQVFLVAVQVVPGPMRSDQCCSMTVADVAQLEDNEGVWITSNAKDPKGTAVPVAAAHNIPSIQLLKTYRDIVRPAMFEVFSLSRKKVGQHFFVNSSGPVTRLYPATVSLFKRFLPEYHVSPQTIRKTFDTIS</sequence>
<proteinExistence type="predicted"/>